<protein>
    <submittedName>
        <fullName evidence="1">Uncharacterized protein</fullName>
    </submittedName>
</protein>
<evidence type="ECO:0000313" key="2">
    <source>
        <dbReference type="Proteomes" id="UP000008022"/>
    </source>
</evidence>
<dbReference type="EnsemblPlants" id="ORUFI01G14620.1">
    <property type="protein sequence ID" value="ORUFI01G14620.1"/>
    <property type="gene ID" value="ORUFI01G14620"/>
</dbReference>
<accession>A0A0E0MVH3</accession>
<sequence>MASEDKFNNLLRRIEEFEWTQVEVDKRRSDESLSQDGGSIMDTQIQKNAKDLQISVEKKQTKADPLVGVVVTCAATDTTFVELVAVDDTLSTTYVDNPAPFHGCNGYVRSCASTSLVLKELDVGADTTCTTNIDVPDHPKETVVGP</sequence>
<organism evidence="1 2">
    <name type="scientific">Oryza rufipogon</name>
    <name type="common">Brownbeard rice</name>
    <name type="synonym">Asian wild rice</name>
    <dbReference type="NCBI Taxonomy" id="4529"/>
    <lineage>
        <taxon>Eukaryota</taxon>
        <taxon>Viridiplantae</taxon>
        <taxon>Streptophyta</taxon>
        <taxon>Embryophyta</taxon>
        <taxon>Tracheophyta</taxon>
        <taxon>Spermatophyta</taxon>
        <taxon>Magnoliopsida</taxon>
        <taxon>Liliopsida</taxon>
        <taxon>Poales</taxon>
        <taxon>Poaceae</taxon>
        <taxon>BOP clade</taxon>
        <taxon>Oryzoideae</taxon>
        <taxon>Oryzeae</taxon>
        <taxon>Oryzinae</taxon>
        <taxon>Oryza</taxon>
    </lineage>
</organism>
<dbReference type="Proteomes" id="UP000008022">
    <property type="component" value="Unassembled WGS sequence"/>
</dbReference>
<proteinExistence type="predicted"/>
<evidence type="ECO:0000313" key="1">
    <source>
        <dbReference type="EnsemblPlants" id="ORUFI01G14620.1"/>
    </source>
</evidence>
<reference evidence="2" key="1">
    <citation type="submission" date="2013-06" db="EMBL/GenBank/DDBJ databases">
        <authorList>
            <person name="Zhao Q."/>
        </authorList>
    </citation>
    <scope>NUCLEOTIDE SEQUENCE</scope>
    <source>
        <strain evidence="2">cv. W1943</strain>
    </source>
</reference>
<keyword evidence="2" id="KW-1185">Reference proteome</keyword>
<reference evidence="1" key="2">
    <citation type="submission" date="2015-06" db="UniProtKB">
        <authorList>
            <consortium name="EnsemblPlants"/>
        </authorList>
    </citation>
    <scope>IDENTIFICATION</scope>
</reference>
<dbReference type="HOGENOM" id="CLU_1780466_0_0_1"/>
<dbReference type="Gramene" id="ORUFI01G14620.1">
    <property type="protein sequence ID" value="ORUFI01G14620.1"/>
    <property type="gene ID" value="ORUFI01G14620"/>
</dbReference>
<name>A0A0E0MVH3_ORYRU</name>
<dbReference type="AlphaFoldDB" id="A0A0E0MVH3"/>